<evidence type="ECO:0000313" key="3">
    <source>
        <dbReference type="Proteomes" id="UP000004210"/>
    </source>
</evidence>
<feature type="region of interest" description="Disordered" evidence="1">
    <location>
        <begin position="48"/>
        <end position="96"/>
    </location>
</feature>
<accession>I4VMU4</accession>
<proteinExistence type="predicted"/>
<organism evidence="2 3">
    <name type="scientific">Rhodanobacter fulvus Jip2</name>
    <dbReference type="NCBI Taxonomy" id="1163408"/>
    <lineage>
        <taxon>Bacteria</taxon>
        <taxon>Pseudomonadati</taxon>
        <taxon>Pseudomonadota</taxon>
        <taxon>Gammaproteobacteria</taxon>
        <taxon>Lysobacterales</taxon>
        <taxon>Rhodanobacteraceae</taxon>
        <taxon>Rhodanobacter</taxon>
    </lineage>
</organism>
<dbReference type="AlphaFoldDB" id="I4VMU4"/>
<keyword evidence="3" id="KW-1185">Reference proteome</keyword>
<dbReference type="EMBL" id="AJXU01000051">
    <property type="protein sequence ID" value="EIL88535.1"/>
    <property type="molecule type" value="Genomic_DNA"/>
</dbReference>
<evidence type="ECO:0008006" key="4">
    <source>
        <dbReference type="Google" id="ProtNLM"/>
    </source>
</evidence>
<dbReference type="STRING" id="1163408.UU9_12328"/>
<dbReference type="RefSeq" id="WP_007082095.1">
    <property type="nucleotide sequence ID" value="NZ_AJXU01000051.1"/>
</dbReference>
<reference evidence="2 3" key="1">
    <citation type="journal article" date="2012" name="J. Bacteriol.">
        <title>Genome sequences for six rhodanobacter strains, isolated from soils and the terrestrial subsurface, with variable denitrification capabilities.</title>
        <authorList>
            <person name="Kostka J.E."/>
            <person name="Green S.J."/>
            <person name="Rishishwar L."/>
            <person name="Prakash O."/>
            <person name="Katz L.S."/>
            <person name="Marino-Ramirez L."/>
            <person name="Jordan I.K."/>
            <person name="Munk C."/>
            <person name="Ivanova N."/>
            <person name="Mikhailova N."/>
            <person name="Watson D.B."/>
            <person name="Brown S.D."/>
            <person name="Palumbo A.V."/>
            <person name="Brooks S.C."/>
        </authorList>
    </citation>
    <scope>NUCLEOTIDE SEQUENCE [LARGE SCALE GENOMIC DNA]</scope>
    <source>
        <strain evidence="3">Jip2T</strain>
    </source>
</reference>
<comment type="caution">
    <text evidence="2">The sequence shown here is derived from an EMBL/GenBank/DDBJ whole genome shotgun (WGS) entry which is preliminary data.</text>
</comment>
<evidence type="ECO:0000313" key="2">
    <source>
        <dbReference type="EMBL" id="EIL88535.1"/>
    </source>
</evidence>
<protein>
    <recommendedName>
        <fullName evidence="4">Bacteriophage protein</fullName>
    </recommendedName>
</protein>
<name>I4VMU4_9GAMM</name>
<gene>
    <name evidence="2" type="ORF">UU9_12328</name>
</gene>
<dbReference type="Proteomes" id="UP000004210">
    <property type="component" value="Unassembled WGS sequence"/>
</dbReference>
<dbReference type="OrthoDB" id="6445976at2"/>
<dbReference type="PATRIC" id="fig|1163408.3.peg.2515"/>
<feature type="compositionally biased region" description="Basic and acidic residues" evidence="1">
    <location>
        <begin position="55"/>
        <end position="86"/>
    </location>
</feature>
<sequence>MAKINLSRAITLNKDDGTVLELPAGEQTVDKDVASHWFVQAHLVGATDDGEAAENEAREAAEQAEKAAAAEREAAENEAKGKEAAKGKTTTGKSTG</sequence>
<evidence type="ECO:0000256" key="1">
    <source>
        <dbReference type="SAM" id="MobiDB-lite"/>
    </source>
</evidence>